<feature type="region of interest" description="Disordered" evidence="1">
    <location>
        <begin position="178"/>
        <end position="216"/>
    </location>
</feature>
<feature type="compositionally biased region" description="Polar residues" evidence="1">
    <location>
        <begin position="862"/>
        <end position="871"/>
    </location>
</feature>
<dbReference type="PANTHER" id="PTHR34112:SF13">
    <property type="entry name" value="OS04G0448200 PROTEIN"/>
    <property type="match status" value="1"/>
</dbReference>
<sequence length="1300" mass="139615">MDKSEPALIPEWLKSNGSASSGGNSQFPFPLPSEDHSGSKHSRHKSSNGSNQREKGHPFVSDRTTSSYSGRSTSTKDSLRLKSHVSFPRSYRDREGDNRHDFGDRNKSFLGDNRYLEYADDLGSFLLGKSSKDMLRHSKSVVGQKSNGILPRKGSGDLIDGSNSNHINSSTPLLLDGCMPSNMQAAPGKDFPSLRTEQDQSSSELSRTPSPGLAVPAQSLHSASANLIGTEGWMSSLAEVPESIGSSSIGSLSSQQTLLAKSAPLAQRANGLNMAEAVAQNPTHAHTPPQLSIDTQRREELAIKQSRQLIPVRPTTSKPSSLSTLEKSKSKTVQQSPFSTVKFDAANTSNLSKLQVLKCSRELNGASSPREKSSPRNAFTAPLSQTHASASAASAPSRKKNPVNGQIVAAPDRRMGVLSLGNLEKRPSTQIQSRKDFLNLIKKQSSGTAPAARTEDSPCVVEKSNDSTGEVATPEEAAASVESINKHDLPNPDLPVENGGNMSENGECIENGGMTTENGEHHEEVKKLEFDVPPPDEKEAEFLRSLGWDESTGEDEGLTEEEIRSFYEVKNQIELLLGRGCRGLVRQGRKGPEMSDARAESRGDSINHDRVIRLEIRRVWPPRYHTLLLHRRSQFQSPTLPRRAGTLGFGDCSPSFSLPRTLPPVSWVAALPRVAVSLWVWILERERAVPFREISVLSYPISRSEPALIPEWLKSSGSATSGGYGNHQYSSSLHSDDHSLSKHARNKSSFVNSEHDGSRSFGSEKTTSTYFRRSTSGKDSSHSRSYSSFNRSHRDREWEDGPDFRDKDRSIPGDHRHREYSDHIGGVLPGKFSKETLRRSQSMVSRKPEGNLPKKVAGDSGDASNSNNHIKSSSLLLPSGSVPSSMQTSFGRDFPSLGADQKQSSSELRRVPSPVLPSAVHSLPGPGAGVIGADGWTSSLAEVPGVIASSSTGSLPSQQAVSGGSVPLAQRVGGLNMAEAVAQGPSRARTPPQVSVDSQRLEELAIKQSRQLIPVIPSTPKPVLLGPSDKSKPKTGQQQSQFLTSQSNQSLRGGSAKFDSGKTSSNLGKLQVLKPARELNGVTSTVVKENLSPKNGVKVVNTPLSLNPAATAASAPLRIPANIQNSAGPERKSPTISANLEKRPSSLQGQSRSDFFNLLKKKSSSSASNSPAGNEAMSSAPDKALGSVAEDSAAAATGVADSLTSESKLDHSSDLPTENGGKVMANGEGNEGMHYLNGNGEDQSDIDVPYPDEKEAAFLRSLGWEENAGEDGGLTEDEIRTFYEVRTTSSEASLFLKNAS</sequence>
<reference evidence="2 3" key="1">
    <citation type="submission" date="2017-11" db="EMBL/GenBank/DDBJ databases">
        <title>De-novo sequencing of pomegranate (Punica granatum L.) genome.</title>
        <authorList>
            <person name="Akparov Z."/>
            <person name="Amiraslanov A."/>
            <person name="Hajiyeva S."/>
            <person name="Abbasov M."/>
            <person name="Kaur K."/>
            <person name="Hamwieh A."/>
            <person name="Solovyev V."/>
            <person name="Salamov A."/>
            <person name="Braich B."/>
            <person name="Kosarev P."/>
            <person name="Mahmoud A."/>
            <person name="Hajiyev E."/>
            <person name="Babayeva S."/>
            <person name="Izzatullayeva V."/>
            <person name="Mammadov A."/>
            <person name="Mammadov A."/>
            <person name="Sharifova S."/>
            <person name="Ojaghi J."/>
            <person name="Eynullazada K."/>
            <person name="Bayramov B."/>
            <person name="Abdulazimova A."/>
            <person name="Shahmuradov I."/>
        </authorList>
    </citation>
    <scope>NUCLEOTIDE SEQUENCE [LARGE SCALE GENOMIC DNA]</scope>
    <source>
        <strain evidence="3">cv. AG2017</strain>
        <tissue evidence="2">Leaf</tissue>
    </source>
</reference>
<feature type="region of interest" description="Disordered" evidence="1">
    <location>
        <begin position="981"/>
        <end position="1071"/>
    </location>
</feature>
<feature type="region of interest" description="Disordered" evidence="1">
    <location>
        <begin position="1"/>
        <end position="107"/>
    </location>
</feature>
<proteinExistence type="predicted"/>
<comment type="caution">
    <text evidence="2">The sequence shown here is derived from an EMBL/GenBank/DDBJ whole genome shotgun (WGS) entry which is preliminary data.</text>
</comment>
<evidence type="ECO:0000256" key="1">
    <source>
        <dbReference type="SAM" id="MobiDB-lite"/>
    </source>
</evidence>
<feature type="compositionally biased region" description="Polar residues" evidence="1">
    <location>
        <begin position="1145"/>
        <end position="1154"/>
    </location>
</feature>
<dbReference type="Proteomes" id="UP000233551">
    <property type="component" value="Unassembled WGS sequence"/>
</dbReference>
<feature type="region of interest" description="Disordered" evidence="1">
    <location>
        <begin position="384"/>
        <end position="406"/>
    </location>
</feature>
<feature type="region of interest" description="Disordered" evidence="1">
    <location>
        <begin position="307"/>
        <end position="336"/>
    </location>
</feature>
<evidence type="ECO:0000313" key="2">
    <source>
        <dbReference type="EMBL" id="PKI46006.1"/>
    </source>
</evidence>
<feature type="compositionally biased region" description="Polar residues" evidence="1">
    <location>
        <begin position="760"/>
        <end position="778"/>
    </location>
</feature>
<feature type="compositionally biased region" description="Basic and acidic residues" evidence="1">
    <location>
        <begin position="90"/>
        <end position="107"/>
    </location>
</feature>
<feature type="compositionally biased region" description="Low complexity" evidence="1">
    <location>
        <begin position="61"/>
        <end position="76"/>
    </location>
</feature>
<feature type="region of interest" description="Disordered" evidence="1">
    <location>
        <begin position="724"/>
        <end position="911"/>
    </location>
</feature>
<feature type="region of interest" description="Disordered" evidence="1">
    <location>
        <begin position="1110"/>
        <end position="1252"/>
    </location>
</feature>
<protein>
    <recommendedName>
        <fullName evidence="4">Mediator of RNA polymerase II transcription subunit 1</fullName>
    </recommendedName>
</protein>
<feature type="compositionally biased region" description="Basic and acidic residues" evidence="1">
    <location>
        <begin position="792"/>
        <end position="822"/>
    </location>
</feature>
<accession>A0A2I0IRD7</accession>
<name>A0A2I0IRD7_PUNGR</name>
<feature type="region of interest" description="Disordered" evidence="1">
    <location>
        <begin position="145"/>
        <end position="164"/>
    </location>
</feature>
<feature type="compositionally biased region" description="Low complexity" evidence="1">
    <location>
        <begin position="15"/>
        <end position="25"/>
    </location>
</feature>
<dbReference type="EMBL" id="PGOL01002681">
    <property type="protein sequence ID" value="PKI46006.1"/>
    <property type="molecule type" value="Genomic_DNA"/>
</dbReference>
<feature type="compositionally biased region" description="Polar residues" evidence="1">
    <location>
        <begin position="1034"/>
        <end position="1052"/>
    </location>
</feature>
<feature type="compositionally biased region" description="Polar residues" evidence="1">
    <location>
        <begin position="199"/>
        <end position="209"/>
    </location>
</feature>
<feature type="compositionally biased region" description="Low complexity" evidence="1">
    <location>
        <begin position="872"/>
        <end position="885"/>
    </location>
</feature>
<evidence type="ECO:0000313" key="3">
    <source>
        <dbReference type="Proteomes" id="UP000233551"/>
    </source>
</evidence>
<feature type="region of interest" description="Disordered" evidence="1">
    <location>
        <begin position="445"/>
        <end position="495"/>
    </location>
</feature>
<dbReference type="STRING" id="22663.A0A2I0IRD7"/>
<evidence type="ECO:0008006" key="4">
    <source>
        <dbReference type="Google" id="ProtNLM"/>
    </source>
</evidence>
<gene>
    <name evidence="2" type="ORF">CRG98_033646</name>
</gene>
<keyword evidence="3" id="KW-1185">Reference proteome</keyword>
<dbReference type="PANTHER" id="PTHR34112">
    <property type="entry name" value="C-JUN-AMINO-TERMINAL KINASE-INTERACTING PROTEIN"/>
    <property type="match status" value="1"/>
</dbReference>
<organism evidence="2 3">
    <name type="scientific">Punica granatum</name>
    <name type="common">Pomegranate</name>
    <dbReference type="NCBI Taxonomy" id="22663"/>
    <lineage>
        <taxon>Eukaryota</taxon>
        <taxon>Viridiplantae</taxon>
        <taxon>Streptophyta</taxon>
        <taxon>Embryophyta</taxon>
        <taxon>Tracheophyta</taxon>
        <taxon>Spermatophyta</taxon>
        <taxon>Magnoliopsida</taxon>
        <taxon>eudicotyledons</taxon>
        <taxon>Gunneridae</taxon>
        <taxon>Pentapetalae</taxon>
        <taxon>rosids</taxon>
        <taxon>malvids</taxon>
        <taxon>Myrtales</taxon>
        <taxon>Lythraceae</taxon>
        <taxon>Punica</taxon>
    </lineage>
</organism>
<feature type="compositionally biased region" description="Low complexity" evidence="1">
    <location>
        <begin position="314"/>
        <end position="325"/>
    </location>
</feature>